<keyword evidence="3 6" id="KW-0812">Transmembrane</keyword>
<feature type="transmembrane region" description="Helical" evidence="6">
    <location>
        <begin position="120"/>
        <end position="139"/>
    </location>
</feature>
<feature type="transmembrane region" description="Helical" evidence="6">
    <location>
        <begin position="420"/>
        <end position="436"/>
    </location>
</feature>
<dbReference type="GO" id="GO:0005886">
    <property type="term" value="C:plasma membrane"/>
    <property type="evidence" value="ECO:0007669"/>
    <property type="project" value="UniProtKB-SubCell"/>
</dbReference>
<evidence type="ECO:0000256" key="6">
    <source>
        <dbReference type="SAM" id="Phobius"/>
    </source>
</evidence>
<feature type="transmembrane region" description="Helical" evidence="6">
    <location>
        <begin position="363"/>
        <end position="382"/>
    </location>
</feature>
<dbReference type="PANTHER" id="PTHR30250">
    <property type="entry name" value="PST FAMILY PREDICTED COLANIC ACID TRANSPORTER"/>
    <property type="match status" value="1"/>
</dbReference>
<name>A0A143BNT9_9BACT</name>
<dbReference type="RefSeq" id="WP_026850949.1">
    <property type="nucleotide sequence ID" value="NZ_CP011454.1"/>
</dbReference>
<feature type="transmembrane region" description="Helical" evidence="6">
    <location>
        <begin position="89"/>
        <end position="108"/>
    </location>
</feature>
<feature type="transmembrane region" description="Helical" evidence="6">
    <location>
        <begin position="448"/>
        <end position="466"/>
    </location>
</feature>
<dbReference type="KEGG" id="gph:GEMMAAP_18650"/>
<evidence type="ECO:0008006" key="9">
    <source>
        <dbReference type="Google" id="ProtNLM"/>
    </source>
</evidence>
<dbReference type="InterPro" id="IPR050833">
    <property type="entry name" value="Poly_Biosynth_Transport"/>
</dbReference>
<evidence type="ECO:0000256" key="4">
    <source>
        <dbReference type="ARBA" id="ARBA00022989"/>
    </source>
</evidence>
<keyword evidence="2" id="KW-1003">Cell membrane</keyword>
<feature type="transmembrane region" description="Helical" evidence="6">
    <location>
        <begin position="297"/>
        <end position="315"/>
    </location>
</feature>
<protein>
    <recommendedName>
        <fullName evidence="9">Polysaccharide biosynthesis protein C-terminal domain-containing protein</fullName>
    </recommendedName>
</protein>
<accession>A0A143BNT9</accession>
<keyword evidence="4 6" id="KW-1133">Transmembrane helix</keyword>
<evidence type="ECO:0000256" key="5">
    <source>
        <dbReference type="ARBA" id="ARBA00023136"/>
    </source>
</evidence>
<reference evidence="7 8" key="2">
    <citation type="journal article" date="2016" name="Environ. Microbiol. Rep.">
        <title>Metagenomic evidence for the presence of phototrophic Gemmatimonadetes bacteria in diverse environments.</title>
        <authorList>
            <person name="Zeng Y."/>
            <person name="Baumbach J."/>
            <person name="Barbosa E.G."/>
            <person name="Azevedo V."/>
            <person name="Zhang C."/>
            <person name="Koblizek M."/>
        </authorList>
    </citation>
    <scope>NUCLEOTIDE SEQUENCE [LARGE SCALE GENOMIC DNA]</scope>
    <source>
        <strain evidence="7 8">AP64</strain>
    </source>
</reference>
<organism evidence="7 8">
    <name type="scientific">Gemmatimonas phototrophica</name>
    <dbReference type="NCBI Taxonomy" id="1379270"/>
    <lineage>
        <taxon>Bacteria</taxon>
        <taxon>Pseudomonadati</taxon>
        <taxon>Gemmatimonadota</taxon>
        <taxon>Gemmatimonadia</taxon>
        <taxon>Gemmatimonadales</taxon>
        <taxon>Gemmatimonadaceae</taxon>
        <taxon>Gemmatimonas</taxon>
    </lineage>
</organism>
<feature type="transmembrane region" description="Helical" evidence="6">
    <location>
        <begin position="43"/>
        <end position="61"/>
    </location>
</feature>
<dbReference type="Pfam" id="PF01943">
    <property type="entry name" value="Polysacc_synt"/>
    <property type="match status" value="1"/>
</dbReference>
<feature type="transmembrane region" description="Helical" evidence="6">
    <location>
        <begin position="16"/>
        <end position="36"/>
    </location>
</feature>
<evidence type="ECO:0000256" key="1">
    <source>
        <dbReference type="ARBA" id="ARBA00004651"/>
    </source>
</evidence>
<feature type="transmembrane region" description="Helical" evidence="6">
    <location>
        <begin position="252"/>
        <end position="276"/>
    </location>
</feature>
<reference evidence="7 8" key="1">
    <citation type="journal article" date="2014" name="Proc. Natl. Acad. Sci. U.S.A.">
        <title>Functional type 2 photosynthetic reaction centers found in the rare bacterial phylum Gemmatimonadetes.</title>
        <authorList>
            <person name="Zeng Y."/>
            <person name="Feng F."/>
            <person name="Medova H."/>
            <person name="Dean J."/>
            <person name="Koblizek M."/>
        </authorList>
    </citation>
    <scope>NUCLEOTIDE SEQUENCE [LARGE SCALE GENOMIC DNA]</scope>
    <source>
        <strain evidence="7 8">AP64</strain>
    </source>
</reference>
<proteinExistence type="predicted"/>
<evidence type="ECO:0000256" key="3">
    <source>
        <dbReference type="ARBA" id="ARBA00022692"/>
    </source>
</evidence>
<keyword evidence="5 6" id="KW-0472">Membrane</keyword>
<evidence type="ECO:0000313" key="8">
    <source>
        <dbReference type="Proteomes" id="UP000076404"/>
    </source>
</evidence>
<sequence>MNARPSLPRVWTGSSLVFAAELLLVPTGLITAGFLTRQLGAEGYGVFTLLATVVGWLQWVTNSMLARAAHRQVAGAATWRPVAAEVVRLHVQVGGLVGAALFVGASPLAHVLQQPSVTGLLRLLALDVLVFALAAAYRNVLIGRNEYGTWAAATAARWIIRLVAIVGFVSLGWSVTGAVLGIMTANVAELVVGRWRVGALVRASADEAARIRRALFTVVAPVALAAIGLRTFDRADLLLLSIMGTDAASLGLYGAAQNLTVIVSIVASSVSPAVLATVSKLRLQGDEAGALRVSADALRLPFLALPFTALAAGSAPEILQTIYGTGFAAAAVPFSLLLVSAGVLLVVSVTTVLLVAADRGWSVVAISTPMLAGLVLLAVVLIPRYGSTGAAVAALVAATGGAAASMIITTRVVALRCPTRSMLVGAVLAVVAYVVAREWPVTGAAPTVAKLVLLSAALGALIVALGELRLSSVRALFGRVAE</sequence>
<feature type="transmembrane region" description="Helical" evidence="6">
    <location>
        <begin position="159"/>
        <end position="192"/>
    </location>
</feature>
<feature type="transmembrane region" description="Helical" evidence="6">
    <location>
        <begin position="327"/>
        <end position="356"/>
    </location>
</feature>
<dbReference type="EMBL" id="CP011454">
    <property type="protein sequence ID" value="AMW06255.1"/>
    <property type="molecule type" value="Genomic_DNA"/>
</dbReference>
<dbReference type="InterPro" id="IPR002797">
    <property type="entry name" value="Polysacc_synth"/>
</dbReference>
<evidence type="ECO:0000313" key="7">
    <source>
        <dbReference type="EMBL" id="AMW06255.1"/>
    </source>
</evidence>
<feature type="transmembrane region" description="Helical" evidence="6">
    <location>
        <begin position="388"/>
        <end position="408"/>
    </location>
</feature>
<dbReference type="AlphaFoldDB" id="A0A143BNT9"/>
<dbReference type="Proteomes" id="UP000076404">
    <property type="component" value="Chromosome"/>
</dbReference>
<comment type="subcellular location">
    <subcellularLocation>
        <location evidence="1">Cell membrane</location>
        <topology evidence="1">Multi-pass membrane protein</topology>
    </subcellularLocation>
</comment>
<dbReference type="eggNOG" id="COG2244">
    <property type="taxonomic scope" value="Bacteria"/>
</dbReference>
<gene>
    <name evidence="7" type="ORF">GEMMAAP_18650</name>
</gene>
<dbReference type="PANTHER" id="PTHR30250:SF26">
    <property type="entry name" value="PSMA PROTEIN"/>
    <property type="match status" value="1"/>
</dbReference>
<evidence type="ECO:0000256" key="2">
    <source>
        <dbReference type="ARBA" id="ARBA00022475"/>
    </source>
</evidence>
<dbReference type="STRING" id="1379270.GEMMAAP_18650"/>
<keyword evidence="8" id="KW-1185">Reference proteome</keyword>